<proteinExistence type="predicted"/>
<evidence type="ECO:0000313" key="2">
    <source>
        <dbReference type="Proteomes" id="UP000245829"/>
    </source>
</evidence>
<dbReference type="GeneID" id="76208772"/>
<dbReference type="Proteomes" id="UP000245829">
    <property type="component" value="Unassembled WGS sequence"/>
</dbReference>
<dbReference type="RefSeq" id="WP_109876735.1">
    <property type="nucleotide sequence ID" value="NZ_AP026695.1"/>
</dbReference>
<keyword evidence="2" id="KW-1185">Reference proteome</keyword>
<protein>
    <submittedName>
        <fullName evidence="1">Uncharacterized protein</fullName>
    </submittedName>
</protein>
<reference evidence="1 2" key="1">
    <citation type="submission" date="2018-05" db="EMBL/GenBank/DDBJ databases">
        <title>genome sequencing of Nitrosopumilus sp. NM25.</title>
        <authorList>
            <person name="Mori K."/>
            <person name="Nakagawa T."/>
        </authorList>
    </citation>
    <scope>NUCLEOTIDE SEQUENCE [LARGE SCALE GENOMIC DNA]</scope>
    <source>
        <strain evidence="1 2">NM25</strain>
    </source>
</reference>
<sequence length="292" mass="32740">MKYAFIFLVLTGLVTSPYLVSDVSALCVINEDWPDQPCFSGRRGVDPSLNQMKQGWAPYYEFKGAELMESQKQELLQTIQNGNLLEWKKGDPSGAHHNVYMYYFLMGDIPNEDGLFAEEYYGVRLLSPLRQSDSGIAFDEIHCGIDLILVQKYDDSPACVTESTKQKLIERGWITTKDDSDVFDSIPAFDYEIKTSTGVTHGSQYFISGALVDEISYDEDRNSLTVLMTSSQSGILQIVMPIGLLHLPTQIPSYVVIADGEEIEYEKLTPILLKISFDSGTEELEIIGTLPK</sequence>
<comment type="caution">
    <text evidence="1">The sequence shown here is derived from an EMBL/GenBank/DDBJ whole genome shotgun (WGS) entry which is preliminary data.</text>
</comment>
<gene>
    <name evidence="1" type="ORF">NZNM25_08970</name>
</gene>
<organism evidence="1 2">
    <name type="scientific">Nitrosopumilus zosterae</name>
    <dbReference type="NCBI Taxonomy" id="718286"/>
    <lineage>
        <taxon>Archaea</taxon>
        <taxon>Nitrososphaerota</taxon>
        <taxon>Nitrososphaeria</taxon>
        <taxon>Nitrosopumilales</taxon>
        <taxon>Nitrosopumilaceae</taxon>
        <taxon>Nitrosopumilus</taxon>
    </lineage>
</organism>
<accession>A0A2S2KR20</accession>
<dbReference type="OrthoDB" id="3301at2157"/>
<dbReference type="AlphaFoldDB" id="A0A2S2KR20"/>
<name>A0A2S2KR20_9ARCH</name>
<evidence type="ECO:0000313" key="1">
    <source>
        <dbReference type="EMBL" id="GBH34106.1"/>
    </source>
</evidence>
<dbReference type="EMBL" id="BGKI01000004">
    <property type="protein sequence ID" value="GBH34106.1"/>
    <property type="molecule type" value="Genomic_DNA"/>
</dbReference>